<accession>A0A4V6A523</accession>
<dbReference type="InterPro" id="IPR025661">
    <property type="entry name" value="Pept_asp_AS"/>
</dbReference>
<dbReference type="InterPro" id="IPR000668">
    <property type="entry name" value="Peptidase_C1A_C"/>
</dbReference>
<comment type="similarity">
    <text evidence="1">Belongs to the peptidase C1 family.</text>
</comment>
<keyword evidence="7" id="KW-0812">Transmembrane</keyword>
<name>A0A4V6A523_STECR</name>
<organism evidence="10 11">
    <name type="scientific">Steinernema carpocapsae</name>
    <name type="common">Entomopathogenic nematode</name>
    <dbReference type="NCBI Taxonomy" id="34508"/>
    <lineage>
        <taxon>Eukaryota</taxon>
        <taxon>Metazoa</taxon>
        <taxon>Ecdysozoa</taxon>
        <taxon>Nematoda</taxon>
        <taxon>Chromadorea</taxon>
        <taxon>Rhabditida</taxon>
        <taxon>Tylenchina</taxon>
        <taxon>Panagrolaimomorpha</taxon>
        <taxon>Strongyloidoidea</taxon>
        <taxon>Steinernematidae</taxon>
        <taxon>Steinernema</taxon>
    </lineage>
</organism>
<evidence type="ECO:0000256" key="4">
    <source>
        <dbReference type="ARBA" id="ARBA00022807"/>
    </source>
</evidence>
<keyword evidence="11" id="KW-1185">Reference proteome</keyword>
<evidence type="ECO:0000256" key="2">
    <source>
        <dbReference type="ARBA" id="ARBA00022670"/>
    </source>
</evidence>
<reference evidence="10 11" key="1">
    <citation type="journal article" date="2015" name="Genome Biol.">
        <title>Comparative genomics of Steinernema reveals deeply conserved gene regulatory networks.</title>
        <authorList>
            <person name="Dillman A.R."/>
            <person name="Macchietto M."/>
            <person name="Porter C.F."/>
            <person name="Rogers A."/>
            <person name="Williams B."/>
            <person name="Antoshechkin I."/>
            <person name="Lee M.M."/>
            <person name="Goodwin Z."/>
            <person name="Lu X."/>
            <person name="Lewis E.E."/>
            <person name="Goodrich-Blair H."/>
            <person name="Stock S.P."/>
            <person name="Adams B.J."/>
            <person name="Sternberg P.W."/>
            <person name="Mortazavi A."/>
        </authorList>
    </citation>
    <scope>NUCLEOTIDE SEQUENCE [LARGE SCALE GENOMIC DNA]</scope>
    <source>
        <strain evidence="10 11">ALL</strain>
    </source>
</reference>
<dbReference type="AlphaFoldDB" id="A0A4V6A523"/>
<evidence type="ECO:0000259" key="8">
    <source>
        <dbReference type="SMART" id="SM00645"/>
    </source>
</evidence>
<dbReference type="SMART" id="SM00645">
    <property type="entry name" value="Pept_C1"/>
    <property type="match status" value="1"/>
</dbReference>
<evidence type="ECO:0000259" key="9">
    <source>
        <dbReference type="SMART" id="SM00848"/>
    </source>
</evidence>
<keyword evidence="2" id="KW-0645">Protease</keyword>
<reference evidence="10 11" key="2">
    <citation type="journal article" date="2019" name="G3 (Bethesda)">
        <title>Hybrid Assembly of the Genome of the Entomopathogenic Nematode Steinernema carpocapsae Identifies the X-Chromosome.</title>
        <authorList>
            <person name="Serra L."/>
            <person name="Macchietto M."/>
            <person name="Macias-Munoz A."/>
            <person name="McGill C.J."/>
            <person name="Rodriguez I.M."/>
            <person name="Rodriguez B."/>
            <person name="Murad R."/>
            <person name="Mortazavi A."/>
        </authorList>
    </citation>
    <scope>NUCLEOTIDE SEQUENCE [LARGE SCALE GENOMIC DNA]</scope>
    <source>
        <strain evidence="10 11">ALL</strain>
    </source>
</reference>
<evidence type="ECO:0000256" key="3">
    <source>
        <dbReference type="ARBA" id="ARBA00022801"/>
    </source>
</evidence>
<feature type="domain" description="Peptidase C1A papain C-terminal" evidence="8">
    <location>
        <begin position="182"/>
        <end position="400"/>
    </location>
</feature>
<evidence type="ECO:0000256" key="1">
    <source>
        <dbReference type="ARBA" id="ARBA00008455"/>
    </source>
</evidence>
<dbReference type="SMART" id="SM00848">
    <property type="entry name" value="Inhibitor_I29"/>
    <property type="match status" value="1"/>
</dbReference>
<sequence length="425" mass="48617">MEDQRRLRETDLIKFILSHIAKLVNSKSGLATMFLVKPLDCLEVLLEQFKTTFFFLRRNSSSFSLAFGTMFRLASLFLLLPALNAGLPLNAPGEVLSQWESFTETHAKTYSSSQEEKRRYKVFLDNLKTINRLNNEHQGNATFAVNQFSDMTEEELGEMFPGESPDLLEDLQPFPALDTELYSPYFNWNRTLRMKVKDQQTCGSCYIFASVAAMEAKEMQKYPGTQWDLSEQKVLDCSGFGCNGNLVANAMQYLQDYGTVPSNEYVRYHNSKGQCKQNMVNHAHKYTIYKYRNLYDPRQNFENNIANMIATTGPVVVAMKARIPEVKYYRGGILSVNRNFRQGDTDHFMLAVGYGTDSSTAKKYWILKNSWGTRWGVGGFMYLERGTNQLNIGHAATYPVLNYLNKAHKSVQKDPATKRPSHFGF</sequence>
<dbReference type="PRINTS" id="PR00705">
    <property type="entry name" value="PAPAIN"/>
</dbReference>
<feature type="domain" description="Cathepsin propeptide inhibitor" evidence="9">
    <location>
        <begin position="99"/>
        <end position="156"/>
    </location>
</feature>
<dbReference type="CDD" id="cd02248">
    <property type="entry name" value="Peptidase_C1A"/>
    <property type="match status" value="1"/>
</dbReference>
<evidence type="ECO:0000256" key="5">
    <source>
        <dbReference type="ARBA" id="ARBA00023145"/>
    </source>
</evidence>
<evidence type="ECO:0000313" key="10">
    <source>
        <dbReference type="EMBL" id="TKR89225.1"/>
    </source>
</evidence>
<dbReference type="PROSITE" id="PS00139">
    <property type="entry name" value="THIOL_PROTEASE_CYS"/>
    <property type="match status" value="1"/>
</dbReference>
<feature type="transmembrane region" description="Helical" evidence="7">
    <location>
        <begin position="63"/>
        <end position="83"/>
    </location>
</feature>
<dbReference type="SUPFAM" id="SSF54001">
    <property type="entry name" value="Cysteine proteinases"/>
    <property type="match status" value="1"/>
</dbReference>
<gene>
    <name evidence="10" type="ORF">L596_013361</name>
</gene>
<dbReference type="PROSITE" id="PS00640">
    <property type="entry name" value="THIOL_PROTEASE_ASN"/>
    <property type="match status" value="1"/>
</dbReference>
<dbReference type="InterPro" id="IPR013201">
    <property type="entry name" value="Prot_inhib_I29"/>
</dbReference>
<dbReference type="PANTHER" id="PTHR12411">
    <property type="entry name" value="CYSTEINE PROTEASE FAMILY C1-RELATED"/>
    <property type="match status" value="1"/>
</dbReference>
<evidence type="ECO:0000256" key="7">
    <source>
        <dbReference type="SAM" id="Phobius"/>
    </source>
</evidence>
<dbReference type="Pfam" id="PF08246">
    <property type="entry name" value="Inhibitor_I29"/>
    <property type="match status" value="1"/>
</dbReference>
<dbReference type="GO" id="GO:0006508">
    <property type="term" value="P:proteolysis"/>
    <property type="evidence" value="ECO:0007669"/>
    <property type="project" value="UniProtKB-KW"/>
</dbReference>
<keyword evidence="4" id="KW-0788">Thiol protease</keyword>
<dbReference type="InterPro" id="IPR038765">
    <property type="entry name" value="Papain-like_cys_pep_sf"/>
</dbReference>
<dbReference type="STRING" id="34508.A0A4V6A523"/>
<keyword evidence="3" id="KW-0378">Hydrolase</keyword>
<evidence type="ECO:0000313" key="11">
    <source>
        <dbReference type="Proteomes" id="UP000298663"/>
    </source>
</evidence>
<dbReference type="Gene3D" id="3.90.70.10">
    <property type="entry name" value="Cysteine proteinases"/>
    <property type="match status" value="1"/>
</dbReference>
<keyword evidence="6" id="KW-1015">Disulfide bond</keyword>
<dbReference type="GO" id="GO:0008234">
    <property type="term" value="F:cysteine-type peptidase activity"/>
    <property type="evidence" value="ECO:0007669"/>
    <property type="project" value="UniProtKB-KW"/>
</dbReference>
<keyword evidence="5" id="KW-0865">Zymogen</keyword>
<protein>
    <submittedName>
        <fullName evidence="10">Uncharacterized protein</fullName>
    </submittedName>
</protein>
<dbReference type="OrthoDB" id="10253408at2759"/>
<dbReference type="InterPro" id="IPR039417">
    <property type="entry name" value="Peptidase_C1A_papain-like"/>
</dbReference>
<proteinExistence type="inferred from homology"/>
<dbReference type="EMBL" id="AZBU02000003">
    <property type="protein sequence ID" value="TKR89225.1"/>
    <property type="molecule type" value="Genomic_DNA"/>
</dbReference>
<keyword evidence="7" id="KW-1133">Transmembrane helix</keyword>
<dbReference type="InterPro" id="IPR000169">
    <property type="entry name" value="Pept_cys_AS"/>
</dbReference>
<evidence type="ECO:0000256" key="6">
    <source>
        <dbReference type="ARBA" id="ARBA00023157"/>
    </source>
</evidence>
<dbReference type="Pfam" id="PF00112">
    <property type="entry name" value="Peptidase_C1"/>
    <property type="match status" value="1"/>
</dbReference>
<keyword evidence="7" id="KW-0472">Membrane</keyword>
<dbReference type="InterPro" id="IPR013128">
    <property type="entry name" value="Peptidase_C1A"/>
</dbReference>
<dbReference type="Proteomes" id="UP000298663">
    <property type="component" value="Unassembled WGS sequence"/>
</dbReference>
<comment type="caution">
    <text evidence="10">The sequence shown here is derived from an EMBL/GenBank/DDBJ whole genome shotgun (WGS) entry which is preliminary data.</text>
</comment>